<evidence type="ECO:0000256" key="4">
    <source>
        <dbReference type="ARBA" id="ARBA00022840"/>
    </source>
</evidence>
<gene>
    <name evidence="9" type="ORF">PCOR1329_LOCUS7424</name>
</gene>
<evidence type="ECO:0000259" key="7">
    <source>
        <dbReference type="PROSITE" id="PS51192"/>
    </source>
</evidence>
<feature type="non-terminal residue" evidence="9">
    <location>
        <position position="1"/>
    </location>
</feature>
<evidence type="ECO:0000313" key="10">
    <source>
        <dbReference type="Proteomes" id="UP001189429"/>
    </source>
</evidence>
<dbReference type="Proteomes" id="UP001189429">
    <property type="component" value="Unassembled WGS sequence"/>
</dbReference>
<dbReference type="PANTHER" id="PTHR24031">
    <property type="entry name" value="RNA HELICASE"/>
    <property type="match status" value="1"/>
</dbReference>
<dbReference type="InterPro" id="IPR011545">
    <property type="entry name" value="DEAD/DEAH_box_helicase_dom"/>
</dbReference>
<dbReference type="InterPro" id="IPR014014">
    <property type="entry name" value="RNA_helicase_DEAD_Q_motif"/>
</dbReference>
<dbReference type="PROSITE" id="PS51192">
    <property type="entry name" value="HELICASE_ATP_BIND_1"/>
    <property type="match status" value="1"/>
</dbReference>
<dbReference type="EC" id="3.6.4.13" evidence="6"/>
<evidence type="ECO:0000259" key="8">
    <source>
        <dbReference type="PROSITE" id="PS51195"/>
    </source>
</evidence>
<evidence type="ECO:0000256" key="2">
    <source>
        <dbReference type="ARBA" id="ARBA00022801"/>
    </source>
</evidence>
<feature type="domain" description="DEAD-box RNA helicase Q" evidence="8">
    <location>
        <begin position="22"/>
        <end position="50"/>
    </location>
</feature>
<evidence type="ECO:0000256" key="1">
    <source>
        <dbReference type="ARBA" id="ARBA00022741"/>
    </source>
</evidence>
<keyword evidence="1 6" id="KW-0547">Nucleotide-binding</keyword>
<keyword evidence="3 6" id="KW-0347">Helicase</keyword>
<dbReference type="InterPro" id="IPR027417">
    <property type="entry name" value="P-loop_NTPase"/>
</dbReference>
<comment type="similarity">
    <text evidence="6">Belongs to the DEAD box helicase family.</text>
</comment>
<accession>A0ABN9PZJ8</accession>
<keyword evidence="10" id="KW-1185">Reference proteome</keyword>
<dbReference type="PROSITE" id="PS51195">
    <property type="entry name" value="Q_MOTIF"/>
    <property type="match status" value="1"/>
</dbReference>
<comment type="catalytic activity">
    <reaction evidence="6">
        <text>ATP + H2O = ADP + phosphate + H(+)</text>
        <dbReference type="Rhea" id="RHEA:13065"/>
        <dbReference type="ChEBI" id="CHEBI:15377"/>
        <dbReference type="ChEBI" id="CHEBI:15378"/>
        <dbReference type="ChEBI" id="CHEBI:30616"/>
        <dbReference type="ChEBI" id="CHEBI:43474"/>
        <dbReference type="ChEBI" id="CHEBI:456216"/>
        <dbReference type="EC" id="3.6.4.13"/>
    </reaction>
</comment>
<comment type="function">
    <text evidence="6">RNA helicase.</text>
</comment>
<keyword evidence="2 6" id="KW-0378">Hydrolase</keyword>
<evidence type="ECO:0000256" key="3">
    <source>
        <dbReference type="ARBA" id="ARBA00022806"/>
    </source>
</evidence>
<proteinExistence type="inferred from homology"/>
<feature type="domain" description="Helicase ATP-binding" evidence="7">
    <location>
        <begin position="53"/>
        <end position="137"/>
    </location>
</feature>
<feature type="short sequence motif" description="Q motif" evidence="5">
    <location>
        <begin position="22"/>
        <end position="50"/>
    </location>
</feature>
<evidence type="ECO:0000256" key="6">
    <source>
        <dbReference type="RuleBase" id="RU365068"/>
    </source>
</evidence>
<organism evidence="9 10">
    <name type="scientific">Prorocentrum cordatum</name>
    <dbReference type="NCBI Taxonomy" id="2364126"/>
    <lineage>
        <taxon>Eukaryota</taxon>
        <taxon>Sar</taxon>
        <taxon>Alveolata</taxon>
        <taxon>Dinophyceae</taxon>
        <taxon>Prorocentrales</taxon>
        <taxon>Prorocentraceae</taxon>
        <taxon>Prorocentrum</taxon>
    </lineage>
</organism>
<evidence type="ECO:0000256" key="5">
    <source>
        <dbReference type="PROSITE-ProRule" id="PRU00552"/>
    </source>
</evidence>
<keyword evidence="4 6" id="KW-0067">ATP-binding</keyword>
<evidence type="ECO:0000313" key="9">
    <source>
        <dbReference type="EMBL" id="CAK0798761.1"/>
    </source>
</evidence>
<reference evidence="9" key="1">
    <citation type="submission" date="2023-10" db="EMBL/GenBank/DDBJ databases">
        <authorList>
            <person name="Chen Y."/>
            <person name="Shah S."/>
            <person name="Dougan E. K."/>
            <person name="Thang M."/>
            <person name="Chan C."/>
        </authorList>
    </citation>
    <scope>NUCLEOTIDE SEQUENCE [LARGE SCALE GENOMIC DNA]</scope>
</reference>
<dbReference type="InterPro" id="IPR014001">
    <property type="entry name" value="Helicase_ATP-bd"/>
</dbReference>
<comment type="caution">
    <text evidence="9">The sequence shown here is derived from an EMBL/GenBank/DDBJ whole genome shotgun (WGS) entry which is preliminary data.</text>
</comment>
<dbReference type="EMBL" id="CAUYUJ010002009">
    <property type="protein sequence ID" value="CAK0798761.1"/>
    <property type="molecule type" value="Genomic_DNA"/>
</dbReference>
<comment type="domain">
    <text evidence="6">The Q motif is unique to and characteristic of the DEAD box family of RNA helicases and controls ATP binding and hydrolysis.</text>
</comment>
<dbReference type="Gene3D" id="3.40.50.300">
    <property type="entry name" value="P-loop containing nucleotide triphosphate hydrolases"/>
    <property type="match status" value="1"/>
</dbReference>
<keyword evidence="6" id="KW-0694">RNA-binding</keyword>
<sequence>EQGPSVTEKEKSFRPAGFFSETKYEELPICEPLRKALKEAKFETLTEIQHKAIPHLLAGKDVLAAAKTGSGKTLAFLVPAIDLLYNVKFLPRNGTGALVISPTRELAQQIYDVLRNISTYAVAVASLSVPFCAQLRA</sequence>
<dbReference type="SUPFAM" id="SSF52540">
    <property type="entry name" value="P-loop containing nucleoside triphosphate hydrolases"/>
    <property type="match status" value="1"/>
</dbReference>
<protein>
    <recommendedName>
        <fullName evidence="6">ATP-dependent RNA helicase</fullName>
        <ecNumber evidence="6">3.6.4.13</ecNumber>
    </recommendedName>
</protein>
<name>A0ABN9PZJ8_9DINO</name>
<dbReference type="Pfam" id="PF00270">
    <property type="entry name" value="DEAD"/>
    <property type="match status" value="1"/>
</dbReference>